<keyword evidence="6" id="KW-1185">Reference proteome</keyword>
<name>A0A9N9TP72_PHYSR</name>
<dbReference type="GO" id="GO:0008270">
    <property type="term" value="F:zinc ion binding"/>
    <property type="evidence" value="ECO:0007669"/>
    <property type="project" value="UniProtKB-KW"/>
</dbReference>
<evidence type="ECO:0000313" key="6">
    <source>
        <dbReference type="Proteomes" id="UP001153712"/>
    </source>
</evidence>
<organism evidence="5 6">
    <name type="scientific">Phyllotreta striolata</name>
    <name type="common">Striped flea beetle</name>
    <name type="synonym">Crioceris striolata</name>
    <dbReference type="NCBI Taxonomy" id="444603"/>
    <lineage>
        <taxon>Eukaryota</taxon>
        <taxon>Metazoa</taxon>
        <taxon>Ecdysozoa</taxon>
        <taxon>Arthropoda</taxon>
        <taxon>Hexapoda</taxon>
        <taxon>Insecta</taxon>
        <taxon>Pterygota</taxon>
        <taxon>Neoptera</taxon>
        <taxon>Endopterygota</taxon>
        <taxon>Coleoptera</taxon>
        <taxon>Polyphaga</taxon>
        <taxon>Cucujiformia</taxon>
        <taxon>Chrysomeloidea</taxon>
        <taxon>Chrysomelidae</taxon>
        <taxon>Galerucinae</taxon>
        <taxon>Alticini</taxon>
        <taxon>Phyllotreta</taxon>
    </lineage>
</organism>
<evidence type="ECO:0000313" key="5">
    <source>
        <dbReference type="EMBL" id="CAG9859467.1"/>
    </source>
</evidence>
<accession>A0A9N9TP72</accession>
<protein>
    <recommendedName>
        <fullName evidence="4">AN1-type domain-containing protein</fullName>
    </recommendedName>
</protein>
<reference evidence="5" key="1">
    <citation type="submission" date="2022-01" db="EMBL/GenBank/DDBJ databases">
        <authorList>
            <person name="King R."/>
        </authorList>
    </citation>
    <scope>NUCLEOTIDE SEQUENCE</scope>
</reference>
<feature type="domain" description="AN1-type" evidence="4">
    <location>
        <begin position="63"/>
        <end position="100"/>
    </location>
</feature>
<dbReference type="Pfam" id="PF25327">
    <property type="entry name" value="UBL_ZFAND1"/>
    <property type="match status" value="1"/>
</dbReference>
<keyword evidence="3" id="KW-0862">Zinc</keyword>
<keyword evidence="1" id="KW-0479">Metal-binding</keyword>
<dbReference type="PANTHER" id="PTHR14677:SF20">
    <property type="entry name" value="ZINC FINGER AN1-TYPE CONTAINING 2A-RELATED"/>
    <property type="match status" value="1"/>
</dbReference>
<proteinExistence type="predicted"/>
<sequence length="257" mass="29467">MEFPTAGKHCAHSTCNRLDFLPLQCKCGRVFCSDHFRSHCEQCEQSKYLKEDELKTIDNVLVCSHPGCKERSIVPLICERCKRHYCIKHRHLSECQAKDAETIRQEKEKYAAPVRVFNEAKAAVDLQVETTLNEAKKKSKTREMANKVQLMKIKSKATGSKAIPTADRLYFNVTYADRTAPVFVSSHWSLGRAIDAISQEMKLQNNNHKANEKKLKLFKKGDERCVVSDNFSINLKQLLEERVIIDGDCLIIDYVEN</sequence>
<evidence type="ECO:0000256" key="1">
    <source>
        <dbReference type="ARBA" id="ARBA00022723"/>
    </source>
</evidence>
<dbReference type="GO" id="GO:0005737">
    <property type="term" value="C:cytoplasm"/>
    <property type="evidence" value="ECO:0007669"/>
    <property type="project" value="TreeGrafter"/>
</dbReference>
<dbReference type="SUPFAM" id="SSF118310">
    <property type="entry name" value="AN1-like Zinc finger"/>
    <property type="match status" value="2"/>
</dbReference>
<dbReference type="SMART" id="SM00154">
    <property type="entry name" value="ZnF_AN1"/>
    <property type="match status" value="2"/>
</dbReference>
<dbReference type="InterPro" id="IPR000058">
    <property type="entry name" value="Znf_AN1"/>
</dbReference>
<evidence type="ECO:0000256" key="2">
    <source>
        <dbReference type="ARBA" id="ARBA00022771"/>
    </source>
</evidence>
<dbReference type="Proteomes" id="UP001153712">
    <property type="component" value="Chromosome 2"/>
</dbReference>
<dbReference type="OrthoDB" id="25675at2759"/>
<evidence type="ECO:0000256" key="3">
    <source>
        <dbReference type="ARBA" id="ARBA00022833"/>
    </source>
</evidence>
<dbReference type="InterPro" id="IPR035896">
    <property type="entry name" value="AN1-like_Znf"/>
</dbReference>
<dbReference type="PANTHER" id="PTHR14677">
    <property type="entry name" value="ARSENITE INDUCUBLE RNA ASSOCIATED PROTEIN AIP-1-RELATED"/>
    <property type="match status" value="1"/>
</dbReference>
<dbReference type="EMBL" id="OU900095">
    <property type="protein sequence ID" value="CAG9859467.1"/>
    <property type="molecule type" value="Genomic_DNA"/>
</dbReference>
<dbReference type="Gene3D" id="4.10.1110.10">
    <property type="entry name" value="AN1-like Zinc finger"/>
    <property type="match status" value="1"/>
</dbReference>
<keyword evidence="2" id="KW-0863">Zinc-finger</keyword>
<dbReference type="AlphaFoldDB" id="A0A9N9TP72"/>
<evidence type="ECO:0000259" key="4">
    <source>
        <dbReference type="SMART" id="SM00154"/>
    </source>
</evidence>
<dbReference type="InterPro" id="IPR057358">
    <property type="entry name" value="UBL_ZFAND1-like"/>
</dbReference>
<gene>
    <name evidence="5" type="ORF">PHYEVI_LOCUS5841</name>
</gene>
<feature type="domain" description="AN1-type" evidence="4">
    <location>
        <begin position="10"/>
        <end position="48"/>
    </location>
</feature>